<evidence type="ECO:0000256" key="1">
    <source>
        <dbReference type="SAM" id="MobiDB-lite"/>
    </source>
</evidence>
<feature type="region of interest" description="Disordered" evidence="1">
    <location>
        <begin position="341"/>
        <end position="361"/>
    </location>
</feature>
<evidence type="ECO:0000256" key="2">
    <source>
        <dbReference type="SAM" id="Phobius"/>
    </source>
</evidence>
<comment type="caution">
    <text evidence="3">The sequence shown here is derived from an EMBL/GenBank/DDBJ whole genome shotgun (WGS) entry which is preliminary data.</text>
</comment>
<name>A0ABP6SD29_9ACTN</name>
<keyword evidence="2" id="KW-0472">Membrane</keyword>
<proteinExistence type="predicted"/>
<organism evidence="3 4">
    <name type="scientific">Streptomyces sannanensis</name>
    <dbReference type="NCBI Taxonomy" id="285536"/>
    <lineage>
        <taxon>Bacteria</taxon>
        <taxon>Bacillati</taxon>
        <taxon>Actinomycetota</taxon>
        <taxon>Actinomycetes</taxon>
        <taxon>Kitasatosporales</taxon>
        <taxon>Streptomycetaceae</taxon>
        <taxon>Streptomyces</taxon>
    </lineage>
</organism>
<sequence length="412" mass="43436">MPFEDEFGEVLRRTGDSFTTDRQALVEGGLTQGRRRRFRRNMAAMTGSVLALAVVGTAGAYGGGLLGGTGGRSEISVAAPATGSGAAAPEGKPMGTGKVSAEQMIKTLKDLLPEGKFSRTEARGTGDMHGPMASGVFEDGKGAGAIGISLSRVDPHGREAEQQTACPDRNHVPYESCTSERLADGSRLMLMRGWEYPDRREDTKAWRAVLVTPQGYLVNASEWNAPAEKGATVTRTDPPLSLAQLKAVVTAKEWHPALADLPAPDEAAPVDEGPSRAAVEEALASLLPEGLEEIGRGGDGSTYLVVDDGKGASFVGVTVQWDASKVEDDLFGTGATTLPDGTKVKTAKRPGEKGGEGVVSWSADTMRPDGFRVLVTAYNSGAQITRATRAEPALTVEQLKAIALDEKWRTLK</sequence>
<feature type="transmembrane region" description="Helical" evidence="2">
    <location>
        <begin position="42"/>
        <end position="66"/>
    </location>
</feature>
<keyword evidence="2" id="KW-1133">Transmembrane helix</keyword>
<evidence type="ECO:0008006" key="5">
    <source>
        <dbReference type="Google" id="ProtNLM"/>
    </source>
</evidence>
<dbReference type="Proteomes" id="UP001499990">
    <property type="component" value="Unassembled WGS sequence"/>
</dbReference>
<keyword evidence="2" id="KW-0812">Transmembrane</keyword>
<evidence type="ECO:0000313" key="3">
    <source>
        <dbReference type="EMBL" id="GAA3373813.1"/>
    </source>
</evidence>
<reference evidence="4" key="1">
    <citation type="journal article" date="2019" name="Int. J. Syst. Evol. Microbiol.">
        <title>The Global Catalogue of Microorganisms (GCM) 10K type strain sequencing project: providing services to taxonomists for standard genome sequencing and annotation.</title>
        <authorList>
            <consortium name="The Broad Institute Genomics Platform"/>
            <consortium name="The Broad Institute Genome Sequencing Center for Infectious Disease"/>
            <person name="Wu L."/>
            <person name="Ma J."/>
        </authorList>
    </citation>
    <scope>NUCLEOTIDE SEQUENCE [LARGE SCALE GENOMIC DNA]</scope>
    <source>
        <strain evidence="4">JCM 9651</strain>
    </source>
</reference>
<accession>A0ABP6SD29</accession>
<keyword evidence="4" id="KW-1185">Reference proteome</keyword>
<gene>
    <name evidence="3" type="ORF">GCM10020367_35230</name>
</gene>
<evidence type="ECO:0000313" key="4">
    <source>
        <dbReference type="Proteomes" id="UP001499990"/>
    </source>
</evidence>
<protein>
    <recommendedName>
        <fullName evidence="5">LigA protein</fullName>
    </recommendedName>
</protein>
<dbReference type="EMBL" id="BAAAYL010000001">
    <property type="protein sequence ID" value="GAA3373813.1"/>
    <property type="molecule type" value="Genomic_DNA"/>
</dbReference>
<dbReference type="RefSeq" id="WP_345038595.1">
    <property type="nucleotide sequence ID" value="NZ_BAAAYL010000001.1"/>
</dbReference>